<dbReference type="Proteomes" id="UP000307440">
    <property type="component" value="Unassembled WGS sequence"/>
</dbReference>
<feature type="compositionally biased region" description="Polar residues" evidence="1">
    <location>
        <begin position="59"/>
        <end position="71"/>
    </location>
</feature>
<proteinExistence type="predicted"/>
<dbReference type="OrthoDB" id="3211926at2759"/>
<evidence type="ECO:0000313" key="3">
    <source>
        <dbReference type="Proteomes" id="UP000307440"/>
    </source>
</evidence>
<dbReference type="EMBL" id="ML210153">
    <property type="protein sequence ID" value="TFK28882.1"/>
    <property type="molecule type" value="Genomic_DNA"/>
</dbReference>
<name>A0A5C3L8B7_COPMA</name>
<feature type="compositionally biased region" description="Polar residues" evidence="1">
    <location>
        <begin position="97"/>
        <end position="112"/>
    </location>
</feature>
<keyword evidence="3" id="KW-1185">Reference proteome</keyword>
<dbReference type="AlphaFoldDB" id="A0A5C3L8B7"/>
<feature type="region of interest" description="Disordered" evidence="1">
    <location>
        <begin position="289"/>
        <end position="310"/>
    </location>
</feature>
<gene>
    <name evidence="2" type="ORF">FA15DRAFT_664971</name>
</gene>
<feature type="region of interest" description="Disordered" evidence="1">
    <location>
        <begin position="37"/>
        <end position="115"/>
    </location>
</feature>
<accession>A0A5C3L8B7</accession>
<protein>
    <submittedName>
        <fullName evidence="2">Uncharacterized protein</fullName>
    </submittedName>
</protein>
<feature type="region of interest" description="Disordered" evidence="1">
    <location>
        <begin position="201"/>
        <end position="221"/>
    </location>
</feature>
<reference evidence="2 3" key="1">
    <citation type="journal article" date="2019" name="Nat. Ecol. Evol.">
        <title>Megaphylogeny resolves global patterns of mushroom evolution.</title>
        <authorList>
            <person name="Varga T."/>
            <person name="Krizsan K."/>
            <person name="Foldi C."/>
            <person name="Dima B."/>
            <person name="Sanchez-Garcia M."/>
            <person name="Sanchez-Ramirez S."/>
            <person name="Szollosi G.J."/>
            <person name="Szarkandi J.G."/>
            <person name="Papp V."/>
            <person name="Albert L."/>
            <person name="Andreopoulos W."/>
            <person name="Angelini C."/>
            <person name="Antonin V."/>
            <person name="Barry K.W."/>
            <person name="Bougher N.L."/>
            <person name="Buchanan P."/>
            <person name="Buyck B."/>
            <person name="Bense V."/>
            <person name="Catcheside P."/>
            <person name="Chovatia M."/>
            <person name="Cooper J."/>
            <person name="Damon W."/>
            <person name="Desjardin D."/>
            <person name="Finy P."/>
            <person name="Geml J."/>
            <person name="Haridas S."/>
            <person name="Hughes K."/>
            <person name="Justo A."/>
            <person name="Karasinski D."/>
            <person name="Kautmanova I."/>
            <person name="Kiss B."/>
            <person name="Kocsube S."/>
            <person name="Kotiranta H."/>
            <person name="LaButti K.M."/>
            <person name="Lechner B.E."/>
            <person name="Liimatainen K."/>
            <person name="Lipzen A."/>
            <person name="Lukacs Z."/>
            <person name="Mihaltcheva S."/>
            <person name="Morgado L.N."/>
            <person name="Niskanen T."/>
            <person name="Noordeloos M.E."/>
            <person name="Ohm R.A."/>
            <person name="Ortiz-Santana B."/>
            <person name="Ovrebo C."/>
            <person name="Racz N."/>
            <person name="Riley R."/>
            <person name="Savchenko A."/>
            <person name="Shiryaev A."/>
            <person name="Soop K."/>
            <person name="Spirin V."/>
            <person name="Szebenyi C."/>
            <person name="Tomsovsky M."/>
            <person name="Tulloss R.E."/>
            <person name="Uehling J."/>
            <person name="Grigoriev I.V."/>
            <person name="Vagvolgyi C."/>
            <person name="Papp T."/>
            <person name="Martin F.M."/>
            <person name="Miettinen O."/>
            <person name="Hibbett D.S."/>
            <person name="Nagy L.G."/>
        </authorList>
    </citation>
    <scope>NUCLEOTIDE SEQUENCE [LARGE SCALE GENOMIC DNA]</scope>
    <source>
        <strain evidence="2 3">CBS 121175</strain>
    </source>
</reference>
<sequence>MNRPPPLSELSLERFLPSEHALLNADSVLATAVLKRPLSPSECPTPTAKRRMLDIDESASPSRCTRSTSNHRQSHSVRFDAALKGPGSPVRRLDFSPATSTKINHTGTNGIETTPRARPIHRDCYQGDYSMASPAPDYQQVGSLSASGSGVLSTRRPQPRLVFEVVPRTLPSAPDPASEHYPGFEVYRDPHVIVARPSETQPAVSYDDELPEKENCEPPRPTHALPTVLMSPHKPSSEFAMSLAKGKAAMVNTSPYVSLARRIFATGISMVTEDQLDLNANNNFARQAALASDTMRDSKMSSPSPKMRQR</sequence>
<evidence type="ECO:0000256" key="1">
    <source>
        <dbReference type="SAM" id="MobiDB-lite"/>
    </source>
</evidence>
<evidence type="ECO:0000313" key="2">
    <source>
        <dbReference type="EMBL" id="TFK28882.1"/>
    </source>
</evidence>
<organism evidence="2 3">
    <name type="scientific">Coprinopsis marcescibilis</name>
    <name type="common">Agaric fungus</name>
    <name type="synonym">Psathyrella marcescibilis</name>
    <dbReference type="NCBI Taxonomy" id="230819"/>
    <lineage>
        <taxon>Eukaryota</taxon>
        <taxon>Fungi</taxon>
        <taxon>Dikarya</taxon>
        <taxon>Basidiomycota</taxon>
        <taxon>Agaricomycotina</taxon>
        <taxon>Agaricomycetes</taxon>
        <taxon>Agaricomycetidae</taxon>
        <taxon>Agaricales</taxon>
        <taxon>Agaricineae</taxon>
        <taxon>Psathyrellaceae</taxon>
        <taxon>Coprinopsis</taxon>
    </lineage>
</organism>